<dbReference type="EMBL" id="JAGSNF010000015">
    <property type="protein sequence ID" value="MBR7743842.1"/>
    <property type="molecule type" value="Genomic_DNA"/>
</dbReference>
<accession>A0A941I095</accession>
<gene>
    <name evidence="2" type="ORF">KC207_11125</name>
</gene>
<sequence length="87" mass="8292">MASRLATPGAEAAVMTVQGLSWGVATVVAPVVGAALLGVGPAVLWLTGAGIALLLAVGHAAVPLRLVLAVAGTSAREERVAAGVAAG</sequence>
<name>A0A941I095_9MICO</name>
<dbReference type="Proteomes" id="UP000677016">
    <property type="component" value="Unassembled WGS sequence"/>
</dbReference>
<feature type="transmembrane region" description="Helical" evidence="1">
    <location>
        <begin position="12"/>
        <end position="37"/>
    </location>
</feature>
<dbReference type="AlphaFoldDB" id="A0A941I095"/>
<protein>
    <recommendedName>
        <fullName evidence="4">MFS transporter</fullName>
    </recommendedName>
</protein>
<evidence type="ECO:0000313" key="2">
    <source>
        <dbReference type="EMBL" id="MBR7743842.1"/>
    </source>
</evidence>
<dbReference type="RefSeq" id="WP_211603094.1">
    <property type="nucleotide sequence ID" value="NZ_JAGSNF010000015.1"/>
</dbReference>
<keyword evidence="1" id="KW-1133">Transmembrane helix</keyword>
<proteinExistence type="predicted"/>
<organism evidence="2 3">
    <name type="scientific">Phycicoccus avicenniae</name>
    <dbReference type="NCBI Taxonomy" id="2828860"/>
    <lineage>
        <taxon>Bacteria</taxon>
        <taxon>Bacillati</taxon>
        <taxon>Actinomycetota</taxon>
        <taxon>Actinomycetes</taxon>
        <taxon>Micrococcales</taxon>
        <taxon>Intrasporangiaceae</taxon>
        <taxon>Phycicoccus</taxon>
    </lineage>
</organism>
<keyword evidence="3" id="KW-1185">Reference proteome</keyword>
<reference evidence="2" key="1">
    <citation type="submission" date="2021-04" db="EMBL/GenBank/DDBJ databases">
        <title>Phycicoccus avicenniae sp. nov., a novel endophytic actinomycetes isolated from branch of Avicennia mariana.</title>
        <authorList>
            <person name="Tuo L."/>
        </authorList>
    </citation>
    <scope>NUCLEOTIDE SEQUENCE</scope>
    <source>
        <strain evidence="2">BSK3Z-2</strain>
    </source>
</reference>
<evidence type="ECO:0000313" key="3">
    <source>
        <dbReference type="Proteomes" id="UP000677016"/>
    </source>
</evidence>
<evidence type="ECO:0008006" key="4">
    <source>
        <dbReference type="Google" id="ProtNLM"/>
    </source>
</evidence>
<comment type="caution">
    <text evidence="2">The sequence shown here is derived from an EMBL/GenBank/DDBJ whole genome shotgun (WGS) entry which is preliminary data.</text>
</comment>
<evidence type="ECO:0000256" key="1">
    <source>
        <dbReference type="SAM" id="Phobius"/>
    </source>
</evidence>
<keyword evidence="1" id="KW-0812">Transmembrane</keyword>
<keyword evidence="1" id="KW-0472">Membrane</keyword>
<feature type="transmembrane region" description="Helical" evidence="1">
    <location>
        <begin position="43"/>
        <end position="68"/>
    </location>
</feature>